<gene>
    <name evidence="3" type="ORF">FVE85_5899</name>
</gene>
<sequence>MCAQAVEVVRIGRTGGKEMGEKADAGMASGGAGGGGGVPYLGALISLISKSEFRYEGTLYSINTQESTILLQNVRCFGTEGRRRDAAQTEPSPQVYDFISFRGTDIKDLHVMAQQPYAPPPPMTMQHMPPQGMMNPMGYPMQMGPAGASQPGRDGLPPYAMQPGMMSFPPQMAPPPYGYRQMAPGMPVRSPGGYPGPGMEYAPPPNPYMWGPGGGPGQQPSAPPLMPQPPSAPPLMPQQPSAPPLPPQQLQEQAQPQQSQVQQPQYVTSYTKAQADPQTELQGQRKGLESAAPAGAVSGGTVAGRDPKAAAPVPAARPQTTATAPRNEGTFVSQNGSDPQSSELAPLKAAESTSSVSAAERQTHANRRGASGPGAGRPGSFKAPAMPKEDFDFEAMNEQFTKQQIEEEEKILNDMRFEKKYDKGKSFFDELAPEKEEARRGAAGRPSMREQRGIDVDTFGEAARYYRPLDAGRGGYRGGQRGGSGRGGSSGGQSSSRGSHVQGSRKQGSTKGSFTTYSGGNTSVITRKTGEHEWA</sequence>
<dbReference type="CDD" id="cd01736">
    <property type="entry name" value="LSm14_N"/>
    <property type="match status" value="1"/>
</dbReference>
<organism evidence="3 4">
    <name type="scientific">Porphyridium purpureum</name>
    <name type="common">Red alga</name>
    <name type="synonym">Porphyridium cruentum</name>
    <dbReference type="NCBI Taxonomy" id="35688"/>
    <lineage>
        <taxon>Eukaryota</taxon>
        <taxon>Rhodophyta</taxon>
        <taxon>Bangiophyceae</taxon>
        <taxon>Porphyridiales</taxon>
        <taxon>Porphyridiaceae</taxon>
        <taxon>Porphyridium</taxon>
    </lineage>
</organism>
<dbReference type="AlphaFoldDB" id="A0A5J4Z5P4"/>
<dbReference type="InterPro" id="IPR019050">
    <property type="entry name" value="FDF_dom"/>
</dbReference>
<feature type="compositionally biased region" description="Low complexity" evidence="1">
    <location>
        <begin position="349"/>
        <end position="360"/>
    </location>
</feature>
<keyword evidence="4" id="KW-1185">Reference proteome</keyword>
<dbReference type="Pfam" id="PF12701">
    <property type="entry name" value="LSM14"/>
    <property type="match status" value="1"/>
</dbReference>
<feature type="compositionally biased region" description="Gly residues" evidence="1">
    <location>
        <begin position="472"/>
        <end position="491"/>
    </location>
</feature>
<evidence type="ECO:0000256" key="1">
    <source>
        <dbReference type="SAM" id="MobiDB-lite"/>
    </source>
</evidence>
<comment type="caution">
    <text evidence="3">The sequence shown here is derived from an EMBL/GenBank/DDBJ whole genome shotgun (WGS) entry which is preliminary data.</text>
</comment>
<feature type="region of interest" description="Disordered" evidence="1">
    <location>
        <begin position="209"/>
        <end position="393"/>
    </location>
</feature>
<dbReference type="OMA" id="THKPNGH"/>
<dbReference type="SMART" id="SM01271">
    <property type="entry name" value="LSM14"/>
    <property type="match status" value="1"/>
</dbReference>
<dbReference type="SUPFAM" id="SSF50182">
    <property type="entry name" value="Sm-like ribonucleoproteins"/>
    <property type="match status" value="1"/>
</dbReference>
<feature type="compositionally biased region" description="Polar residues" evidence="1">
    <location>
        <begin position="266"/>
        <end position="282"/>
    </location>
</feature>
<feature type="compositionally biased region" description="Low complexity" evidence="1">
    <location>
        <begin position="309"/>
        <end position="325"/>
    </location>
</feature>
<dbReference type="InterPro" id="IPR010920">
    <property type="entry name" value="LSM_dom_sf"/>
</dbReference>
<feature type="compositionally biased region" description="Polar residues" evidence="1">
    <location>
        <begin position="330"/>
        <end position="343"/>
    </location>
</feature>
<feature type="domain" description="DFDF" evidence="2">
    <location>
        <begin position="379"/>
        <end position="415"/>
    </location>
</feature>
<protein>
    <submittedName>
        <fullName evidence="3">Protein decapping 5</fullName>
    </submittedName>
</protein>
<dbReference type="SMART" id="SM01199">
    <property type="entry name" value="FDF"/>
    <property type="match status" value="1"/>
</dbReference>
<feature type="compositionally biased region" description="Polar residues" evidence="1">
    <location>
        <begin position="506"/>
        <end position="526"/>
    </location>
</feature>
<proteinExistence type="predicted"/>
<dbReference type="InterPro" id="IPR025762">
    <property type="entry name" value="DFDF"/>
</dbReference>
<evidence type="ECO:0000313" key="3">
    <source>
        <dbReference type="EMBL" id="KAA8498314.1"/>
    </source>
</evidence>
<reference evidence="4" key="1">
    <citation type="journal article" date="2019" name="Nat. Commun.">
        <title>Expansion of phycobilisome linker gene families in mesophilic red algae.</title>
        <authorList>
            <person name="Lee J."/>
            <person name="Kim D."/>
            <person name="Bhattacharya D."/>
            <person name="Yoon H.S."/>
        </authorList>
    </citation>
    <scope>NUCLEOTIDE SEQUENCE [LARGE SCALE GENOMIC DNA]</scope>
    <source>
        <strain evidence="4">CCMP 1328</strain>
    </source>
</reference>
<name>A0A5J4Z5P4_PORPP</name>
<evidence type="ECO:0000259" key="2">
    <source>
        <dbReference type="PROSITE" id="PS51512"/>
    </source>
</evidence>
<feature type="region of interest" description="Disordered" evidence="1">
    <location>
        <begin position="426"/>
        <end position="535"/>
    </location>
</feature>
<feature type="compositionally biased region" description="Pro residues" evidence="1">
    <location>
        <begin position="221"/>
        <end position="247"/>
    </location>
</feature>
<dbReference type="PANTHER" id="PTHR13586">
    <property type="entry name" value="SCD6 PROTEIN-RELATED"/>
    <property type="match status" value="1"/>
</dbReference>
<dbReference type="InterPro" id="IPR025609">
    <property type="entry name" value="Lsm14-like_N"/>
</dbReference>
<feature type="compositionally biased region" description="Basic and acidic residues" evidence="1">
    <location>
        <begin position="426"/>
        <end position="440"/>
    </location>
</feature>
<dbReference type="Proteomes" id="UP000324585">
    <property type="component" value="Unassembled WGS sequence"/>
</dbReference>
<evidence type="ECO:0000313" key="4">
    <source>
        <dbReference type="Proteomes" id="UP000324585"/>
    </source>
</evidence>
<accession>A0A5J4Z5P4</accession>
<dbReference type="Gene3D" id="2.30.30.100">
    <property type="match status" value="1"/>
</dbReference>
<dbReference type="OrthoDB" id="21539at2759"/>
<feature type="compositionally biased region" description="Low complexity" evidence="1">
    <location>
        <begin position="492"/>
        <end position="505"/>
    </location>
</feature>
<dbReference type="PROSITE" id="PS51512">
    <property type="entry name" value="DFDF"/>
    <property type="match status" value="1"/>
</dbReference>
<feature type="compositionally biased region" description="Low complexity" evidence="1">
    <location>
        <begin position="248"/>
        <end position="265"/>
    </location>
</feature>
<dbReference type="EMBL" id="VRMN01000001">
    <property type="protein sequence ID" value="KAA8498314.1"/>
    <property type="molecule type" value="Genomic_DNA"/>
</dbReference>